<dbReference type="GO" id="GO:0005789">
    <property type="term" value="C:endoplasmic reticulum membrane"/>
    <property type="evidence" value="ECO:0007669"/>
    <property type="project" value="UniProtKB-SubCell"/>
</dbReference>
<dbReference type="PANTHER" id="PTHR12886">
    <property type="entry name" value="PIG-M MANNOSYLTRANSFERASE"/>
    <property type="match status" value="1"/>
</dbReference>
<evidence type="ECO:0000256" key="7">
    <source>
        <dbReference type="ARBA" id="ARBA00022679"/>
    </source>
</evidence>
<organism evidence="14 15">
    <name type="scientific">Botryosphaeria dothidea</name>
    <dbReference type="NCBI Taxonomy" id="55169"/>
    <lineage>
        <taxon>Eukaryota</taxon>
        <taxon>Fungi</taxon>
        <taxon>Dikarya</taxon>
        <taxon>Ascomycota</taxon>
        <taxon>Pezizomycotina</taxon>
        <taxon>Dothideomycetes</taxon>
        <taxon>Dothideomycetes incertae sedis</taxon>
        <taxon>Botryosphaeriales</taxon>
        <taxon>Botryosphaeriaceae</taxon>
        <taxon>Botryosphaeria</taxon>
    </lineage>
</organism>
<evidence type="ECO:0000256" key="3">
    <source>
        <dbReference type="ARBA" id="ARBA00011071"/>
    </source>
</evidence>
<dbReference type="EMBL" id="WWBZ02000001">
    <property type="protein sequence ID" value="KAF4314338.1"/>
    <property type="molecule type" value="Genomic_DNA"/>
</dbReference>
<dbReference type="InterPro" id="IPR007704">
    <property type="entry name" value="PIG-M"/>
</dbReference>
<comment type="similarity">
    <text evidence="3 13">Belongs to the PIGM family.</text>
</comment>
<gene>
    <name evidence="14" type="ORF">GTA08_BOTSDO00922</name>
</gene>
<evidence type="ECO:0000256" key="6">
    <source>
        <dbReference type="ARBA" id="ARBA00022676"/>
    </source>
</evidence>
<feature type="transmembrane region" description="Helical" evidence="13">
    <location>
        <begin position="142"/>
        <end position="168"/>
    </location>
</feature>
<proteinExistence type="inferred from homology"/>
<keyword evidence="11 13" id="KW-0472">Membrane</keyword>
<keyword evidence="9 13" id="KW-0256">Endoplasmic reticulum</keyword>
<dbReference type="Pfam" id="PF05007">
    <property type="entry name" value="Mannosyl_trans"/>
    <property type="match status" value="1"/>
</dbReference>
<evidence type="ECO:0000256" key="11">
    <source>
        <dbReference type="ARBA" id="ARBA00023136"/>
    </source>
</evidence>
<dbReference type="GO" id="GO:0051751">
    <property type="term" value="F:alpha-1,4-mannosyltransferase activity"/>
    <property type="evidence" value="ECO:0007669"/>
    <property type="project" value="InterPro"/>
</dbReference>
<evidence type="ECO:0000256" key="12">
    <source>
        <dbReference type="ARBA" id="ARBA00025399"/>
    </source>
</evidence>
<protein>
    <recommendedName>
        <fullName evidence="4 13">GPI mannosyltransferase 1</fullName>
        <ecNumber evidence="13">2.4.1.-</ecNumber>
    </recommendedName>
    <alternativeName>
        <fullName evidence="13">GPI mannosyltransferase I</fullName>
    </alternativeName>
</protein>
<evidence type="ECO:0000256" key="2">
    <source>
        <dbReference type="ARBA" id="ARBA00004687"/>
    </source>
</evidence>
<feature type="transmembrane region" description="Helical" evidence="13">
    <location>
        <begin position="82"/>
        <end position="106"/>
    </location>
</feature>
<keyword evidence="15" id="KW-1185">Reference proteome</keyword>
<evidence type="ECO:0000256" key="8">
    <source>
        <dbReference type="ARBA" id="ARBA00022692"/>
    </source>
</evidence>
<dbReference type="Proteomes" id="UP000572817">
    <property type="component" value="Unassembled WGS sequence"/>
</dbReference>
<evidence type="ECO:0000313" key="14">
    <source>
        <dbReference type="EMBL" id="KAF4314338.1"/>
    </source>
</evidence>
<comment type="caution">
    <text evidence="14">The sequence shown here is derived from an EMBL/GenBank/DDBJ whole genome shotgun (WGS) entry which is preliminary data.</text>
</comment>
<dbReference type="GO" id="GO:0004376">
    <property type="term" value="F:GPI mannosyltransferase activity"/>
    <property type="evidence" value="ECO:0007669"/>
    <property type="project" value="InterPro"/>
</dbReference>
<accession>A0A8H4NBF6</accession>
<keyword evidence="7 13" id="KW-0808">Transferase</keyword>
<dbReference type="OrthoDB" id="1741594at2759"/>
<feature type="transmembrane region" description="Helical" evidence="13">
    <location>
        <begin position="374"/>
        <end position="398"/>
    </location>
</feature>
<evidence type="ECO:0000256" key="4">
    <source>
        <dbReference type="ARBA" id="ARBA00013797"/>
    </source>
</evidence>
<evidence type="ECO:0000256" key="13">
    <source>
        <dbReference type="RuleBase" id="RU365064"/>
    </source>
</evidence>
<comment type="function">
    <text evidence="12 13">Mannosyltransferase involved in glycosylphosphatidylinositol-anchor biosynthesis. Transfers the first alpha-1,4-mannose to GlcN-acyl-PI during GPI precursor assembly. Required for cell wall integrity.</text>
</comment>
<keyword evidence="10 13" id="KW-1133">Transmembrane helix</keyword>
<feature type="transmembrane region" description="Helical" evidence="13">
    <location>
        <begin position="308"/>
        <end position="334"/>
    </location>
</feature>
<dbReference type="GO" id="GO:0006506">
    <property type="term" value="P:GPI anchor biosynthetic process"/>
    <property type="evidence" value="ECO:0007669"/>
    <property type="project" value="UniProtKB-UniPathway"/>
</dbReference>
<keyword evidence="6 13" id="KW-0328">Glycosyltransferase</keyword>
<dbReference type="PANTHER" id="PTHR12886:SF0">
    <property type="entry name" value="GPI MANNOSYLTRANSFERASE 1"/>
    <property type="match status" value="1"/>
</dbReference>
<evidence type="ECO:0000256" key="10">
    <source>
        <dbReference type="ARBA" id="ARBA00022989"/>
    </source>
</evidence>
<feature type="transmembrane region" description="Helical" evidence="13">
    <location>
        <begin position="211"/>
        <end position="232"/>
    </location>
</feature>
<feature type="transmembrane region" description="Helical" evidence="13">
    <location>
        <begin position="346"/>
        <end position="362"/>
    </location>
</feature>
<dbReference type="EC" id="2.4.1.-" evidence="13"/>
<evidence type="ECO:0000256" key="1">
    <source>
        <dbReference type="ARBA" id="ARBA00004477"/>
    </source>
</evidence>
<evidence type="ECO:0000313" key="15">
    <source>
        <dbReference type="Proteomes" id="UP000572817"/>
    </source>
</evidence>
<sequence length="417" mass="47122">MARLLSSPKFVFSAAVALRAALLVYGLFQDAFSPMKYTDIDYFVFTDAARFVSQGASPYKRDTYRYTPLLAWLLYPTTWSRLFFHSGKALFALGDIVAGWLIYLILRSTANMSTESAIKYASIWLLNPMVAQISTRGSSEGLLGVIVTALLWAVVQKRIILAGILLGFAVHFKIYPFIYATSIVWWLEDAPGPGRSSPKPLMSTIFNKARVTLAFVSFATFLFLNAVMFHFYGVPFLQHTFFYHLHRLDHRHNFSPYNTMLYLNSSPVAQPSMKLESLAFVPQLLFSAIAIPLVLAKKDLASTMLAQTFAFVTFNKVCTSQYFLWYLIFLPFYLPTSSLLRNSTKGIAALILWILGQALWLQQGYQLEFLGNSTFVPCLWFSSVVFFLINTWILSVIIKDIGKGGITSTISVRDKTR</sequence>
<dbReference type="AlphaFoldDB" id="A0A8H4NBF6"/>
<keyword evidence="5 13" id="KW-0337">GPI-anchor biosynthesis</keyword>
<evidence type="ECO:0000256" key="9">
    <source>
        <dbReference type="ARBA" id="ARBA00022824"/>
    </source>
</evidence>
<evidence type="ECO:0000256" key="5">
    <source>
        <dbReference type="ARBA" id="ARBA00022502"/>
    </source>
</evidence>
<reference evidence="14" key="1">
    <citation type="submission" date="2020-04" db="EMBL/GenBank/DDBJ databases">
        <title>Genome Assembly and Annotation of Botryosphaeria dothidea sdau 11-99, a Latent Pathogen of Apple Fruit Ring Rot in China.</title>
        <authorList>
            <person name="Yu C."/>
            <person name="Diao Y."/>
            <person name="Lu Q."/>
            <person name="Zhao J."/>
            <person name="Cui S."/>
            <person name="Peng C."/>
            <person name="He B."/>
            <person name="Liu H."/>
        </authorList>
    </citation>
    <scope>NUCLEOTIDE SEQUENCE [LARGE SCALE GENOMIC DNA]</scope>
    <source>
        <strain evidence="14">Sdau11-99</strain>
    </source>
</reference>
<feature type="transmembrane region" description="Helical" evidence="13">
    <location>
        <begin position="277"/>
        <end position="296"/>
    </location>
</feature>
<comment type="pathway">
    <text evidence="2 13">Glycolipid biosynthesis; glycosylphosphatidylinositol-anchor biosynthesis.</text>
</comment>
<dbReference type="GO" id="GO:1990529">
    <property type="term" value="C:glycosylphosphatidylinositol-mannosyltransferase I complex"/>
    <property type="evidence" value="ECO:0007669"/>
    <property type="project" value="TreeGrafter"/>
</dbReference>
<keyword evidence="8 13" id="KW-0812">Transmembrane</keyword>
<name>A0A8H4NBF6_9PEZI</name>
<dbReference type="UniPathway" id="UPA00196"/>
<comment type="subcellular location">
    <subcellularLocation>
        <location evidence="1 13">Endoplasmic reticulum membrane</location>
        <topology evidence="1 13">Multi-pass membrane protein</topology>
    </subcellularLocation>
</comment>